<keyword evidence="3" id="KW-1185">Reference proteome</keyword>
<dbReference type="OrthoDB" id="8099120at2"/>
<gene>
    <name evidence="2" type="ORF">DEW08_10610</name>
</gene>
<dbReference type="PANTHER" id="PTHR36573">
    <property type="entry name" value="INTERMEMBRANE PHOSPHOLIPID TRANSPORT SYSTEM BINDING PROTEIN MLAC"/>
    <property type="match status" value="1"/>
</dbReference>
<dbReference type="AlphaFoldDB" id="A0A2S2CQ82"/>
<proteinExistence type="predicted"/>
<reference evidence="3" key="1">
    <citation type="submission" date="2018-05" db="EMBL/GenBank/DDBJ databases">
        <title>Azospirillum thermophila sp. nov., a novel isolated from hot spring.</title>
        <authorList>
            <person name="Zhao Z."/>
        </authorList>
    </citation>
    <scope>NUCLEOTIDE SEQUENCE [LARGE SCALE GENOMIC DNA]</scope>
    <source>
        <strain evidence="3">CFH 70021</strain>
    </source>
</reference>
<dbReference type="InterPro" id="IPR042245">
    <property type="entry name" value="Tgt2/MlaC_sf"/>
</dbReference>
<feature type="signal peptide" evidence="1">
    <location>
        <begin position="1"/>
        <end position="20"/>
    </location>
</feature>
<feature type="chain" id="PRO_5015701291" evidence="1">
    <location>
        <begin position="21"/>
        <end position="204"/>
    </location>
</feature>
<evidence type="ECO:0000313" key="2">
    <source>
        <dbReference type="EMBL" id="AWK86632.1"/>
    </source>
</evidence>
<dbReference type="InterPro" id="IPR008869">
    <property type="entry name" value="MlaC/ttg2D"/>
</dbReference>
<dbReference type="PANTHER" id="PTHR36573:SF1">
    <property type="entry name" value="INTERMEMBRANE PHOSPHOLIPID TRANSPORT SYSTEM BINDING PROTEIN MLAC"/>
    <property type="match status" value="1"/>
</dbReference>
<dbReference type="EMBL" id="CP029353">
    <property type="protein sequence ID" value="AWK86632.1"/>
    <property type="molecule type" value="Genomic_DNA"/>
</dbReference>
<name>A0A2S2CQ82_9PROT</name>
<keyword evidence="1" id="KW-0732">Signal</keyword>
<dbReference type="Pfam" id="PF05494">
    <property type="entry name" value="MlaC"/>
    <property type="match status" value="1"/>
</dbReference>
<evidence type="ECO:0000313" key="3">
    <source>
        <dbReference type="Proteomes" id="UP000245629"/>
    </source>
</evidence>
<sequence>MLTRRLFVACAALLAVSSWAGRSVLAQADAGAGAFIQSLGNEAIATFSDKSVPRDQSVQKFRTLLYRGFDVPYIGRFVLGRFWNQATPQQQDEYQKLFEKMIVATYADRFVEYSGETFKITGSRPEGDTDAVVTTQIVRPNGPPVNVDWRVRKRDAGFKIIDVIVEGVSMSVTQRSEFASVISSSGGQIEGLLRAMRQKTGTAG</sequence>
<protein>
    <submittedName>
        <fullName evidence="2">Toluene tolerance protein</fullName>
    </submittedName>
</protein>
<dbReference type="RefSeq" id="WP_109326948.1">
    <property type="nucleotide sequence ID" value="NZ_CP029353.1"/>
</dbReference>
<dbReference type="Gene3D" id="3.10.450.710">
    <property type="entry name" value="Tgt2/MlaC"/>
    <property type="match status" value="1"/>
</dbReference>
<evidence type="ECO:0000256" key="1">
    <source>
        <dbReference type="SAM" id="SignalP"/>
    </source>
</evidence>
<dbReference type="KEGG" id="azz:DEW08_10610"/>
<accession>A0A2S2CQ82</accession>
<dbReference type="Proteomes" id="UP000245629">
    <property type="component" value="Chromosome 2"/>
</dbReference>
<organism evidence="2 3">
    <name type="scientific">Azospirillum thermophilum</name>
    <dbReference type="NCBI Taxonomy" id="2202148"/>
    <lineage>
        <taxon>Bacteria</taxon>
        <taxon>Pseudomonadati</taxon>
        <taxon>Pseudomonadota</taxon>
        <taxon>Alphaproteobacteria</taxon>
        <taxon>Rhodospirillales</taxon>
        <taxon>Azospirillaceae</taxon>
        <taxon>Azospirillum</taxon>
    </lineage>
</organism>